<name>X0X2C5_9ZZZZ</name>
<evidence type="ECO:0000259" key="1">
    <source>
        <dbReference type="Pfam" id="PF08241"/>
    </source>
</evidence>
<dbReference type="InterPro" id="IPR029063">
    <property type="entry name" value="SAM-dependent_MTases_sf"/>
</dbReference>
<dbReference type="EMBL" id="BARS01041306">
    <property type="protein sequence ID" value="GAG30798.1"/>
    <property type="molecule type" value="Genomic_DNA"/>
</dbReference>
<dbReference type="Gene3D" id="3.40.50.150">
    <property type="entry name" value="Vaccinia Virus protein VP39"/>
    <property type="match status" value="1"/>
</dbReference>
<reference evidence="2" key="1">
    <citation type="journal article" date="2014" name="Front. Microbiol.">
        <title>High frequency of phylogenetically diverse reductive dehalogenase-homologous genes in deep subseafloor sedimentary metagenomes.</title>
        <authorList>
            <person name="Kawai M."/>
            <person name="Futagami T."/>
            <person name="Toyoda A."/>
            <person name="Takaki Y."/>
            <person name="Nishi S."/>
            <person name="Hori S."/>
            <person name="Arai W."/>
            <person name="Tsubouchi T."/>
            <person name="Morono Y."/>
            <person name="Uchiyama I."/>
            <person name="Ito T."/>
            <person name="Fujiyama A."/>
            <person name="Inagaki F."/>
            <person name="Takami H."/>
        </authorList>
    </citation>
    <scope>NUCLEOTIDE SEQUENCE</scope>
    <source>
        <strain evidence="2">Expedition CK06-06</strain>
    </source>
</reference>
<comment type="caution">
    <text evidence="2">The sequence shown here is derived from an EMBL/GenBank/DDBJ whole genome shotgun (WGS) entry which is preliminary data.</text>
</comment>
<sequence>MAFSYSEDFFEKHKKEYDYFSEEDFNIVKECIPSLPSNGTILDLGCGSGALGERFQTLFPNLTVIGTDICLTLLKFVRFYKCHSDASYLPFRDNSFDCIIAGAAFHHFTKIERAVDECSRCLKPGGAFLAYDPNKFHPQRFVMMTDPLRHIFYKSGDHAVSPVHLRKILIKDNFERIRIRYVAFRGRGGSFLAGLNYKVAIDLSDSRLKWILPLTAPWFVITAIKS</sequence>
<dbReference type="PANTHER" id="PTHR43591">
    <property type="entry name" value="METHYLTRANSFERASE"/>
    <property type="match status" value="1"/>
</dbReference>
<dbReference type="CDD" id="cd02440">
    <property type="entry name" value="AdoMet_MTases"/>
    <property type="match status" value="1"/>
</dbReference>
<accession>X0X2C5</accession>
<dbReference type="SUPFAM" id="SSF53335">
    <property type="entry name" value="S-adenosyl-L-methionine-dependent methyltransferases"/>
    <property type="match status" value="1"/>
</dbReference>
<dbReference type="GO" id="GO:0008757">
    <property type="term" value="F:S-adenosylmethionine-dependent methyltransferase activity"/>
    <property type="evidence" value="ECO:0007669"/>
    <property type="project" value="InterPro"/>
</dbReference>
<evidence type="ECO:0000313" key="2">
    <source>
        <dbReference type="EMBL" id="GAG30798.1"/>
    </source>
</evidence>
<feature type="domain" description="Methyltransferase type 11" evidence="1">
    <location>
        <begin position="42"/>
        <end position="129"/>
    </location>
</feature>
<proteinExistence type="predicted"/>
<protein>
    <recommendedName>
        <fullName evidence="1">Methyltransferase type 11 domain-containing protein</fullName>
    </recommendedName>
</protein>
<organism evidence="2">
    <name type="scientific">marine sediment metagenome</name>
    <dbReference type="NCBI Taxonomy" id="412755"/>
    <lineage>
        <taxon>unclassified sequences</taxon>
        <taxon>metagenomes</taxon>
        <taxon>ecological metagenomes</taxon>
    </lineage>
</organism>
<dbReference type="Pfam" id="PF08241">
    <property type="entry name" value="Methyltransf_11"/>
    <property type="match status" value="1"/>
</dbReference>
<gene>
    <name evidence="2" type="ORF">S01H1_62839</name>
</gene>
<dbReference type="AlphaFoldDB" id="X0X2C5"/>
<dbReference type="InterPro" id="IPR013216">
    <property type="entry name" value="Methyltransf_11"/>
</dbReference>